<dbReference type="FunFam" id="1.10.472.80:FF:000019">
    <property type="entry name" value="USP6 N-terminal like"/>
    <property type="match status" value="1"/>
</dbReference>
<comment type="caution">
    <text evidence="3">The sequence shown here is derived from an EMBL/GenBank/DDBJ whole genome shotgun (WGS) entry which is preliminary data.</text>
</comment>
<dbReference type="PANTHER" id="PTHR47219">
    <property type="entry name" value="RAB GTPASE-ACTIVATING PROTEIN 1-LIKE"/>
    <property type="match status" value="1"/>
</dbReference>
<dbReference type="PROSITE" id="PS50086">
    <property type="entry name" value="TBC_RABGAP"/>
    <property type="match status" value="1"/>
</dbReference>
<feature type="compositionally biased region" description="Polar residues" evidence="1">
    <location>
        <begin position="259"/>
        <end position="268"/>
    </location>
</feature>
<feature type="compositionally biased region" description="Polar residues" evidence="1">
    <location>
        <begin position="348"/>
        <end position="376"/>
    </location>
</feature>
<evidence type="ECO:0000313" key="4">
    <source>
        <dbReference type="Proteomes" id="UP001497525"/>
    </source>
</evidence>
<dbReference type="InterPro" id="IPR035969">
    <property type="entry name" value="Rab-GAP_TBC_sf"/>
</dbReference>
<dbReference type="EMBL" id="CAXLJL010000070">
    <property type="protein sequence ID" value="CAL5130701.1"/>
    <property type="molecule type" value="Genomic_DNA"/>
</dbReference>
<dbReference type="GO" id="GO:0031267">
    <property type="term" value="F:small GTPase binding"/>
    <property type="evidence" value="ECO:0007669"/>
    <property type="project" value="TreeGrafter"/>
</dbReference>
<proteinExistence type="predicted"/>
<gene>
    <name evidence="3" type="ORF">CDAUBV1_LOCUS2869</name>
</gene>
<feature type="compositionally biased region" description="Polar residues" evidence="1">
    <location>
        <begin position="498"/>
        <end position="509"/>
    </location>
</feature>
<accession>A0AAV2T1N9</accession>
<feature type="region of interest" description="Disordered" evidence="1">
    <location>
        <begin position="610"/>
        <end position="758"/>
    </location>
</feature>
<reference evidence="3" key="1">
    <citation type="submission" date="2024-06" db="EMBL/GenBank/DDBJ databases">
        <authorList>
            <person name="Liu X."/>
            <person name="Lenzi L."/>
            <person name="Haldenby T S."/>
            <person name="Uol C."/>
        </authorList>
    </citation>
    <scope>NUCLEOTIDE SEQUENCE</scope>
</reference>
<feature type="compositionally biased region" description="Polar residues" evidence="1">
    <location>
        <begin position="548"/>
        <end position="569"/>
    </location>
</feature>
<sequence length="758" mass="84440">MKNKNVYSRMLKRALATSNDLGQIDLDINRTFRNTTYFRARYGSRQQALFRILAAYSVYNSEVGYCQGMSEIVGLLLTYIIEEEDVFWALSQLMIGSRHRVHGIFVSGFPGLQRLFAHHERIMKRLVPALDKHFNQQQVVTSTYALKWFMQCFLDRLPVSLVLRLWDIYLLEGEKILIAMAYNILKMHKKRLLRMDQTQITCFFQDELPKNFYFEDDLVIDSLKDCIEQLRRNKLDQPPPPTDDMLPHHIGGPPPDAVWQNQPINSAPSPSPAKQERSGPVIKSPSSPATTPDGNLRTYRTRPSRVMSPALPSPVRLSSILSQGSSSTPGLATSASILTVAAATNRRYGSQTSNNSGAVRFSPPSSTHIPSGYATTDSRRHRAARENMIYYSSGFGPYSQNINVIESTSPSSPSSANGVRLLSVRPRKPTDHHEAAADKLAGLMVEHLRVDSPISRPRNNQDDSMSVSSKKYPRTIEISRNNRWASEQVVYPPDSGNRPAQSGSSSNSILDERDQPWHRRQEFVADGGRDLSPPSPSTDRFSEPENVWTPNSRRLSTTASRQPDGTGNLVQLVGSAEASTTASGMKKHKDGTNSPSLRYRVIRIDAQGRAIDPVDSSPSIDKKASVTRKQSENSTPLFRSSSQPRVLAPPKVPPHRNSPTVRRINASVHRIQPPPHRSSSLSAPDQTTQTTRASSPSSLQTAQSDHCSDIRATPLPPRHYGAHKLIVQTKRLSSVSVQESTASVRLPPRHPSRRQLPP</sequence>
<dbReference type="Pfam" id="PF00566">
    <property type="entry name" value="RabGAP-TBC"/>
    <property type="match status" value="1"/>
</dbReference>
<organism evidence="3 4">
    <name type="scientific">Calicophoron daubneyi</name>
    <name type="common">Rumen fluke</name>
    <name type="synonym">Paramphistomum daubneyi</name>
    <dbReference type="NCBI Taxonomy" id="300641"/>
    <lineage>
        <taxon>Eukaryota</taxon>
        <taxon>Metazoa</taxon>
        <taxon>Spiralia</taxon>
        <taxon>Lophotrochozoa</taxon>
        <taxon>Platyhelminthes</taxon>
        <taxon>Trematoda</taxon>
        <taxon>Digenea</taxon>
        <taxon>Plagiorchiida</taxon>
        <taxon>Pronocephalata</taxon>
        <taxon>Paramphistomoidea</taxon>
        <taxon>Paramphistomidae</taxon>
        <taxon>Calicophoron</taxon>
    </lineage>
</organism>
<dbReference type="InterPro" id="IPR000195">
    <property type="entry name" value="Rab-GAP-TBC_dom"/>
</dbReference>
<dbReference type="Gene3D" id="1.10.8.270">
    <property type="entry name" value="putative rabgap domain of human tbc1 domain family member 14 like domains"/>
    <property type="match status" value="1"/>
</dbReference>
<name>A0AAV2T1N9_CALDB</name>
<dbReference type="SMART" id="SM00164">
    <property type="entry name" value="TBC"/>
    <property type="match status" value="1"/>
</dbReference>
<dbReference type="AlphaFoldDB" id="A0AAV2T1N9"/>
<dbReference type="Gene3D" id="1.10.472.80">
    <property type="entry name" value="Ypt/Rab-GAP domain of gyp1p, domain 3"/>
    <property type="match status" value="1"/>
</dbReference>
<dbReference type="PANTHER" id="PTHR47219:SF25">
    <property type="entry name" value="RAB-GAP TBC DOMAIN-CONTAINING PROTEIN"/>
    <property type="match status" value="1"/>
</dbReference>
<dbReference type="Proteomes" id="UP001497525">
    <property type="component" value="Unassembled WGS sequence"/>
</dbReference>
<feature type="region of interest" description="Disordered" evidence="1">
    <location>
        <begin position="232"/>
        <end position="312"/>
    </location>
</feature>
<feature type="compositionally biased region" description="Polar residues" evidence="1">
    <location>
        <begin position="632"/>
        <end position="644"/>
    </location>
</feature>
<feature type="compositionally biased region" description="Polar residues" evidence="1">
    <location>
        <begin position="677"/>
        <end position="705"/>
    </location>
</feature>
<evidence type="ECO:0000313" key="3">
    <source>
        <dbReference type="EMBL" id="CAL5130701.1"/>
    </source>
</evidence>
<dbReference type="FunFam" id="1.10.8.270:FF:000016">
    <property type="entry name" value="TBC1 domain family member 2A"/>
    <property type="match status" value="1"/>
</dbReference>
<feature type="compositionally biased region" description="Basic residues" evidence="1">
    <location>
        <begin position="747"/>
        <end position="758"/>
    </location>
</feature>
<protein>
    <recommendedName>
        <fullName evidence="2">Rab-GAP TBC domain-containing protein</fullName>
    </recommendedName>
</protein>
<evidence type="ECO:0000256" key="1">
    <source>
        <dbReference type="SAM" id="MobiDB-lite"/>
    </source>
</evidence>
<feature type="region of interest" description="Disordered" evidence="1">
    <location>
        <begin position="451"/>
        <end position="598"/>
    </location>
</feature>
<feature type="domain" description="Rab-GAP TBC" evidence="2">
    <location>
        <begin position="1"/>
        <end position="173"/>
    </location>
</feature>
<dbReference type="GO" id="GO:0005096">
    <property type="term" value="F:GTPase activator activity"/>
    <property type="evidence" value="ECO:0007669"/>
    <property type="project" value="TreeGrafter"/>
</dbReference>
<feature type="compositionally biased region" description="Polar residues" evidence="1">
    <location>
        <begin position="284"/>
        <end position="293"/>
    </location>
</feature>
<feature type="compositionally biased region" description="Basic and acidic residues" evidence="1">
    <location>
        <begin position="510"/>
        <end position="529"/>
    </location>
</feature>
<dbReference type="InterPro" id="IPR050302">
    <property type="entry name" value="Rab_GAP_TBC_domain"/>
</dbReference>
<evidence type="ECO:0000259" key="2">
    <source>
        <dbReference type="PROSITE" id="PS50086"/>
    </source>
</evidence>
<dbReference type="SUPFAM" id="SSF47923">
    <property type="entry name" value="Ypt/Rab-GAP domain of gyp1p"/>
    <property type="match status" value="2"/>
</dbReference>
<feature type="compositionally biased region" description="Polar residues" evidence="1">
    <location>
        <begin position="730"/>
        <end position="743"/>
    </location>
</feature>
<feature type="region of interest" description="Disordered" evidence="1">
    <location>
        <begin position="348"/>
        <end position="380"/>
    </location>
</feature>